<dbReference type="AlphaFoldDB" id="A0A7J0D5I8"/>
<evidence type="ECO:0000313" key="2">
    <source>
        <dbReference type="Proteomes" id="UP000498740"/>
    </source>
</evidence>
<reference evidence="1 2" key="1">
    <citation type="submission" date="2020-05" db="EMBL/GenBank/DDBJ databases">
        <title>Whole genome shotgun sequence of Streptomyces microflavus NBRC 13062.</title>
        <authorList>
            <person name="Komaki H."/>
            <person name="Tamura T."/>
        </authorList>
    </citation>
    <scope>NUCLEOTIDE SEQUENCE [LARGE SCALE GENOMIC DNA]</scope>
    <source>
        <strain evidence="1 2">NBRC 13062</strain>
    </source>
</reference>
<gene>
    <name evidence="1" type="ORF">Smic_85680</name>
</gene>
<dbReference type="EMBL" id="BLWD01000004">
    <property type="protein sequence ID" value="GFN10012.1"/>
    <property type="molecule type" value="Genomic_DNA"/>
</dbReference>
<evidence type="ECO:0000313" key="1">
    <source>
        <dbReference type="EMBL" id="GFN10012.1"/>
    </source>
</evidence>
<organism evidence="1 2">
    <name type="scientific">Streptomyces microflavus</name>
    <name type="common">Streptomyces lipmanii</name>
    <dbReference type="NCBI Taxonomy" id="1919"/>
    <lineage>
        <taxon>Bacteria</taxon>
        <taxon>Bacillati</taxon>
        <taxon>Actinomycetota</taxon>
        <taxon>Actinomycetes</taxon>
        <taxon>Kitasatosporales</taxon>
        <taxon>Streptomycetaceae</taxon>
        <taxon>Streptomyces</taxon>
    </lineage>
</organism>
<sequence length="80" mass="8726">MTLHFIAKDPETNGDHCPTIWFDDVAQELVVQGWKADTELRARCLESGPIPQDEAVVRLPARMSGALKEALGVAAPATLR</sequence>
<protein>
    <submittedName>
        <fullName evidence="1">Uncharacterized protein</fullName>
    </submittedName>
</protein>
<proteinExistence type="predicted"/>
<name>A0A7J0D5I8_STRMI</name>
<accession>A0A7J0D5I8</accession>
<comment type="caution">
    <text evidence="1">The sequence shown here is derived from an EMBL/GenBank/DDBJ whole genome shotgun (WGS) entry which is preliminary data.</text>
</comment>
<dbReference type="Proteomes" id="UP000498740">
    <property type="component" value="Unassembled WGS sequence"/>
</dbReference>
<dbReference type="RefSeq" id="WP_032759626.1">
    <property type="nucleotide sequence ID" value="NZ_BMUG01000015.1"/>
</dbReference>